<gene>
    <name evidence="2" type="ORF">RLOC_00008197</name>
</gene>
<evidence type="ECO:0000313" key="2">
    <source>
        <dbReference type="EMBL" id="OWK51802.1"/>
    </source>
</evidence>
<feature type="region of interest" description="Disordered" evidence="1">
    <location>
        <begin position="100"/>
        <end position="127"/>
    </location>
</feature>
<dbReference type="Proteomes" id="UP000197619">
    <property type="component" value="Unassembled WGS sequence"/>
</dbReference>
<organism evidence="2 3">
    <name type="scientific">Lonchura striata</name>
    <name type="common">white-rumped munia</name>
    <dbReference type="NCBI Taxonomy" id="40157"/>
    <lineage>
        <taxon>Eukaryota</taxon>
        <taxon>Metazoa</taxon>
        <taxon>Chordata</taxon>
        <taxon>Craniata</taxon>
        <taxon>Vertebrata</taxon>
        <taxon>Euteleostomi</taxon>
        <taxon>Archelosauria</taxon>
        <taxon>Archosauria</taxon>
        <taxon>Dinosauria</taxon>
        <taxon>Saurischia</taxon>
        <taxon>Theropoda</taxon>
        <taxon>Coelurosauria</taxon>
        <taxon>Aves</taxon>
        <taxon>Neognathae</taxon>
        <taxon>Neoaves</taxon>
        <taxon>Telluraves</taxon>
        <taxon>Australaves</taxon>
        <taxon>Passeriformes</taxon>
        <taxon>Passeroidea</taxon>
        <taxon>Estrildidae</taxon>
        <taxon>Estrildinae</taxon>
        <taxon>Lonchura</taxon>
    </lineage>
</organism>
<reference evidence="2 3" key="1">
    <citation type="submission" date="2017-05" db="EMBL/GenBank/DDBJ databases">
        <title>Genome of assembly of the Bengalese finch, Lonchura striata domestica.</title>
        <authorList>
            <person name="Colquitt B.M."/>
            <person name="Brainard M.S."/>
        </authorList>
    </citation>
    <scope>NUCLEOTIDE SEQUENCE [LARGE SCALE GENOMIC DNA]</scope>
    <source>
        <strain evidence="2">White83orange57</strain>
    </source>
</reference>
<evidence type="ECO:0000256" key="1">
    <source>
        <dbReference type="SAM" id="MobiDB-lite"/>
    </source>
</evidence>
<feature type="compositionally biased region" description="Polar residues" evidence="1">
    <location>
        <begin position="13"/>
        <end position="25"/>
    </location>
</feature>
<comment type="caution">
    <text evidence="2">The sequence shown here is derived from an EMBL/GenBank/DDBJ whole genome shotgun (WGS) entry which is preliminary data.</text>
</comment>
<dbReference type="AlphaFoldDB" id="A0A218UEG5"/>
<name>A0A218UEG5_9PASE</name>
<dbReference type="EMBL" id="MUZQ01000397">
    <property type="protein sequence ID" value="OWK51802.1"/>
    <property type="molecule type" value="Genomic_DNA"/>
</dbReference>
<evidence type="ECO:0000313" key="3">
    <source>
        <dbReference type="Proteomes" id="UP000197619"/>
    </source>
</evidence>
<keyword evidence="3" id="KW-1185">Reference proteome</keyword>
<accession>A0A218UEG5</accession>
<sequence length="230" mass="24294">MRPGQALCPRATTLLQPQGSPPSADTATKGASGRGRTTAGSGTRSDPRPAQCQAPPRPLLCPGGDAGTAGRKHPEARGHPRGCAYLVGVLGCCRQPREERQHGAEADTAPTEAPQRPAGPRCPPRPYGWAAPGGGAGRVLPGTERCAAAALAGEAAACARRSARRRVGVAKKCYRWTWAHKRVLRSLFPASFAAASDLQLGRMCSNESARYREQIYLRALNKTGKGRRLV</sequence>
<proteinExistence type="predicted"/>
<protein>
    <submittedName>
        <fullName evidence="2">Uncharacterized protein</fullName>
    </submittedName>
</protein>
<feature type="region of interest" description="Disordered" evidence="1">
    <location>
        <begin position="1"/>
        <end position="80"/>
    </location>
</feature>
<feature type="compositionally biased region" description="Low complexity" evidence="1">
    <location>
        <begin position="26"/>
        <end position="54"/>
    </location>
</feature>